<comment type="subcellular location">
    <subcellularLocation>
        <location evidence="1">Cell membrane</location>
        <topology evidence="1">Single-pass membrane protein</topology>
    </subcellularLocation>
    <subcellularLocation>
        <location evidence="7">Cell membrane</location>
        <topology evidence="7">Single-pass type II membrane protein</topology>
    </subcellularLocation>
</comment>
<proteinExistence type="inferred from homology"/>
<evidence type="ECO:0000256" key="4">
    <source>
        <dbReference type="ARBA" id="ARBA00022692"/>
    </source>
</evidence>
<sequence>MRRHKRIKQEADLDITSFMNLMIVLVPVLLLNMVFAQTAVLDLKLPLGDSVGGVNPEDVSVEVTIRAVGMQVVVAAGGASRLVGDIPSLNNKQNYKKLSEVLQQVKKSFPEKKDVVLLSTPNIDYQTLVAVMDTTRSFETVVAASVVDAVLFPEVSLGDAAIPEQVTAEEQL</sequence>
<name>A0A1Y5HTS1_OLEAN</name>
<dbReference type="InterPro" id="IPR003400">
    <property type="entry name" value="ExbD"/>
</dbReference>
<evidence type="ECO:0000256" key="2">
    <source>
        <dbReference type="ARBA" id="ARBA00005811"/>
    </source>
</evidence>
<dbReference type="AlphaFoldDB" id="A0A1Y5HTS1"/>
<comment type="similarity">
    <text evidence="2 7">Belongs to the ExbD/TolR family.</text>
</comment>
<dbReference type="GO" id="GO:0022857">
    <property type="term" value="F:transmembrane transporter activity"/>
    <property type="evidence" value="ECO:0007669"/>
    <property type="project" value="InterPro"/>
</dbReference>
<evidence type="ECO:0000313" key="8">
    <source>
        <dbReference type="EMBL" id="OUS40708.1"/>
    </source>
</evidence>
<accession>A0A1Y5HTS1</accession>
<keyword evidence="4 7" id="KW-0812">Transmembrane</keyword>
<evidence type="ECO:0000256" key="6">
    <source>
        <dbReference type="ARBA" id="ARBA00023136"/>
    </source>
</evidence>
<evidence type="ECO:0000256" key="3">
    <source>
        <dbReference type="ARBA" id="ARBA00022475"/>
    </source>
</evidence>
<comment type="caution">
    <text evidence="8">The sequence shown here is derived from an EMBL/GenBank/DDBJ whole genome shotgun (WGS) entry which is preliminary data.</text>
</comment>
<keyword evidence="6" id="KW-0472">Membrane</keyword>
<dbReference type="Pfam" id="PF02472">
    <property type="entry name" value="ExbD"/>
    <property type="match status" value="1"/>
</dbReference>
<reference evidence="9" key="1">
    <citation type="journal article" date="2017" name="Proc. Natl. Acad. Sci. U.S.A.">
        <title>Simulation of Deepwater Horizon oil plume reveals substrate specialization within a complex community of hydrocarbon degraders.</title>
        <authorList>
            <person name="Hu P."/>
            <person name="Dubinsky E.A."/>
            <person name="Probst A.J."/>
            <person name="Wang J."/>
            <person name="Sieber C.M.K."/>
            <person name="Tom L.M."/>
            <person name="Gardinali P."/>
            <person name="Banfield J.F."/>
            <person name="Atlas R.M."/>
            <person name="Andersen G.L."/>
        </authorList>
    </citation>
    <scope>NUCLEOTIDE SEQUENCE [LARGE SCALE GENOMIC DNA]</scope>
</reference>
<evidence type="ECO:0000256" key="5">
    <source>
        <dbReference type="ARBA" id="ARBA00022989"/>
    </source>
</evidence>
<evidence type="ECO:0000313" key="9">
    <source>
        <dbReference type="Proteomes" id="UP000227088"/>
    </source>
</evidence>
<evidence type="ECO:0000256" key="1">
    <source>
        <dbReference type="ARBA" id="ARBA00004162"/>
    </source>
</evidence>
<keyword evidence="7" id="KW-0813">Transport</keyword>
<keyword evidence="7" id="KW-0653">Protein transport</keyword>
<protein>
    <submittedName>
        <fullName evidence="8">Biopolymer transporter ExbD</fullName>
    </submittedName>
</protein>
<dbReference type="EMBL" id="MABE01000267">
    <property type="protein sequence ID" value="OUS40708.1"/>
    <property type="molecule type" value="Genomic_DNA"/>
</dbReference>
<organism evidence="8 9">
    <name type="scientific">Oleispira antarctica</name>
    <dbReference type="NCBI Taxonomy" id="188908"/>
    <lineage>
        <taxon>Bacteria</taxon>
        <taxon>Pseudomonadati</taxon>
        <taxon>Pseudomonadota</taxon>
        <taxon>Gammaproteobacteria</taxon>
        <taxon>Oceanospirillales</taxon>
        <taxon>Oceanospirillaceae</taxon>
        <taxon>Oleispira</taxon>
    </lineage>
</organism>
<dbReference type="Proteomes" id="UP000227088">
    <property type="component" value="Unassembled WGS sequence"/>
</dbReference>
<dbReference type="GO" id="GO:0015031">
    <property type="term" value="P:protein transport"/>
    <property type="evidence" value="ECO:0007669"/>
    <property type="project" value="UniProtKB-KW"/>
</dbReference>
<gene>
    <name evidence="8" type="ORF">A9R00_04635</name>
</gene>
<evidence type="ECO:0000256" key="7">
    <source>
        <dbReference type="RuleBase" id="RU003879"/>
    </source>
</evidence>
<keyword evidence="3" id="KW-1003">Cell membrane</keyword>
<dbReference type="GO" id="GO:0005886">
    <property type="term" value="C:plasma membrane"/>
    <property type="evidence" value="ECO:0007669"/>
    <property type="project" value="UniProtKB-SubCell"/>
</dbReference>
<keyword evidence="5" id="KW-1133">Transmembrane helix</keyword>